<dbReference type="InterPro" id="IPR024078">
    <property type="entry name" value="LmbE-like_dom_sf"/>
</dbReference>
<evidence type="ECO:0008006" key="3">
    <source>
        <dbReference type="Google" id="ProtNLM"/>
    </source>
</evidence>
<dbReference type="Proteomes" id="UP000494161">
    <property type="component" value="Unassembled WGS sequence"/>
</dbReference>
<keyword evidence="2" id="KW-1185">Reference proteome</keyword>
<reference evidence="1 2" key="1">
    <citation type="submission" date="2020-04" db="EMBL/GenBank/DDBJ databases">
        <authorList>
            <person name="De Canck E."/>
        </authorList>
    </citation>
    <scope>NUCLEOTIDE SEQUENCE [LARGE SCALE GENOMIC DNA]</scope>
    <source>
        <strain evidence="1 2">LMG 7053</strain>
    </source>
</reference>
<dbReference type="RefSeq" id="WP_049073786.1">
    <property type="nucleotide sequence ID" value="NZ_CADILJ010000073.1"/>
</dbReference>
<dbReference type="GeneID" id="55560955"/>
<dbReference type="InterPro" id="IPR003737">
    <property type="entry name" value="GlcNAc_PI_deacetylase-related"/>
</dbReference>
<dbReference type="SUPFAM" id="SSF102588">
    <property type="entry name" value="LmbE-like"/>
    <property type="match status" value="1"/>
</dbReference>
<organism evidence="1 2">
    <name type="scientific">Achromobacter ruhlandii</name>
    <dbReference type="NCBI Taxonomy" id="72557"/>
    <lineage>
        <taxon>Bacteria</taxon>
        <taxon>Pseudomonadati</taxon>
        <taxon>Pseudomonadota</taxon>
        <taxon>Betaproteobacteria</taxon>
        <taxon>Burkholderiales</taxon>
        <taxon>Alcaligenaceae</taxon>
        <taxon>Achromobacter</taxon>
    </lineage>
</organism>
<name>A0ABM8M337_9BURK</name>
<comment type="caution">
    <text evidence="1">The sequence shown here is derived from an EMBL/GenBank/DDBJ whole genome shotgun (WGS) entry which is preliminary data.</text>
</comment>
<gene>
    <name evidence="1" type="ORF">LMG7053_05059</name>
</gene>
<evidence type="ECO:0000313" key="2">
    <source>
        <dbReference type="Proteomes" id="UP000494161"/>
    </source>
</evidence>
<protein>
    <recommendedName>
        <fullName evidence="3">PIG-L family deacetylase</fullName>
    </recommendedName>
</protein>
<dbReference type="Pfam" id="PF02585">
    <property type="entry name" value="PIG-L"/>
    <property type="match status" value="1"/>
</dbReference>
<evidence type="ECO:0000313" key="1">
    <source>
        <dbReference type="EMBL" id="CAB3956604.1"/>
    </source>
</evidence>
<sequence length="236" mass="26051">MPANPASRPLSLDDAAALPRLVILSPHLDDAALSCAGLLRARPGSVVATVYSGLPPDAGMLTDWDRRCGFASAGQAMRTRAGEDDRALEEVRAERMTLDFIDSQYLPCADADMPALTERLLRLVADLRPDGVLIPMGLLHHDHVRVSDAALLVREARREAVWFAYEDVPYRDLPGQLQERLGRLHARGVRMAPLDWRPDVAGKARVLAAYASQLKGLGRQADQLGRDERYWRLLDG</sequence>
<dbReference type="EMBL" id="CADILJ010000073">
    <property type="protein sequence ID" value="CAB3956604.1"/>
    <property type="molecule type" value="Genomic_DNA"/>
</dbReference>
<proteinExistence type="predicted"/>
<accession>A0ABM8M337</accession>
<dbReference type="Gene3D" id="3.40.50.10320">
    <property type="entry name" value="LmbE-like"/>
    <property type="match status" value="1"/>
</dbReference>